<dbReference type="Proteomes" id="UP000461288">
    <property type="component" value="Unassembled WGS sequence"/>
</dbReference>
<dbReference type="EMBL" id="WTFN01000080">
    <property type="protein sequence ID" value="MWK59067.1"/>
    <property type="molecule type" value="Genomic_DNA"/>
</dbReference>
<dbReference type="RefSeq" id="WP_160482313.1">
    <property type="nucleotide sequence ID" value="NZ_WTFN01000080.1"/>
</dbReference>
<protein>
    <submittedName>
        <fullName evidence="1">Uncharacterized protein</fullName>
    </submittedName>
</protein>
<name>A0A7X3HC72_9GAMM</name>
<dbReference type="AlphaFoldDB" id="A0A7X3HC72"/>
<accession>A0A7X3HC72</accession>
<evidence type="ECO:0000313" key="1">
    <source>
        <dbReference type="EMBL" id="MWK59067.1"/>
    </source>
</evidence>
<reference evidence="1 2" key="1">
    <citation type="submission" date="2019-12" db="EMBL/GenBank/DDBJ databases">
        <title>Draft genome sequence of Pseudomonas otitidis recovered from a chicken carcass.</title>
        <authorList>
            <person name="Vieira T.R."/>
            <person name="Oliviera E.F.C."/>
            <person name="Silva N.M.V."/>
            <person name="Sambrano G.E."/>
            <person name="Cibulski S.P."/>
            <person name="Cardoso M.R.I."/>
        </authorList>
    </citation>
    <scope>NUCLEOTIDE SEQUENCE [LARGE SCALE GENOMIC DNA]</scope>
    <source>
        <strain evidence="1 2">25_K</strain>
    </source>
</reference>
<gene>
    <name evidence="1" type="ORF">GO594_24035</name>
</gene>
<proteinExistence type="predicted"/>
<sequence length="305" mass="34805">MQQPKRRIPYAFHLEGWSREGGNQENLKKTANKVIPSDYEPLMDGSIFCPVCCTNLNRIPKEKDVFSNQREPFFSHQKKWRHIPCDLRVNKPQGKRYDSWEDARRAVENKELVIVSGFIQDEPEIRDHITPGDYTETPVEDIAGPPAIAPLARHTGEELELPSVITSVMGVCRNFDTHLFKYYQLPGRDFAMRLIDLLRDIRSVTDVDDEPKLYYAEIEKSKNMGKTSSNVRMTWVACNSSVRDFCIKTIDRVASRKGIKEGAESKGKILLIYGKVIRSGLGLAIDQPAWGEYALLPDKYKSLLG</sequence>
<evidence type="ECO:0000313" key="2">
    <source>
        <dbReference type="Proteomes" id="UP000461288"/>
    </source>
</evidence>
<comment type="caution">
    <text evidence="1">The sequence shown here is derived from an EMBL/GenBank/DDBJ whole genome shotgun (WGS) entry which is preliminary data.</text>
</comment>
<organism evidence="1 2">
    <name type="scientific">Metapseudomonas otitidis</name>
    <dbReference type="NCBI Taxonomy" id="319939"/>
    <lineage>
        <taxon>Bacteria</taxon>
        <taxon>Pseudomonadati</taxon>
        <taxon>Pseudomonadota</taxon>
        <taxon>Gammaproteobacteria</taxon>
        <taxon>Pseudomonadales</taxon>
        <taxon>Pseudomonadaceae</taxon>
        <taxon>Metapseudomonas</taxon>
    </lineage>
</organism>